<dbReference type="AlphaFoldDB" id="A0A0N0MCZ1"/>
<sequence>MLRFLGAILPLRLRPTFGLSFLLRVSMKQFSVLEFPAPLKLFRNPRLRVSQNGASQNGIANGFA</sequence>
<comment type="caution">
    <text evidence="1">The sequence shown here is derived from an EMBL/GenBank/DDBJ whole genome shotgun (WGS) entry which is preliminary data.</text>
</comment>
<reference evidence="1 2" key="1">
    <citation type="submission" date="2015-07" db="EMBL/GenBank/DDBJ databases">
        <title>Whole genome sequencing of Bosea vaviloviae isolated from cave pool.</title>
        <authorList>
            <person name="Tan N.E.H."/>
            <person name="Lee Y.P."/>
            <person name="Gan H.M."/>
            <person name="Barton H."/>
            <person name="Savka M.A."/>
        </authorList>
    </citation>
    <scope>NUCLEOTIDE SEQUENCE [LARGE SCALE GENOMIC DNA]</scope>
    <source>
        <strain evidence="1 2">SD260</strain>
    </source>
</reference>
<organism evidence="1 2">
    <name type="scientific">Bosea vaviloviae</name>
    <dbReference type="NCBI Taxonomy" id="1526658"/>
    <lineage>
        <taxon>Bacteria</taxon>
        <taxon>Pseudomonadati</taxon>
        <taxon>Pseudomonadota</taxon>
        <taxon>Alphaproteobacteria</taxon>
        <taxon>Hyphomicrobiales</taxon>
        <taxon>Boseaceae</taxon>
        <taxon>Bosea</taxon>
    </lineage>
</organism>
<evidence type="ECO:0000313" key="2">
    <source>
        <dbReference type="Proteomes" id="UP000037822"/>
    </source>
</evidence>
<gene>
    <name evidence="1" type="ORF">AE618_06675</name>
</gene>
<name>A0A0N0MCZ1_9HYPH</name>
<proteinExistence type="predicted"/>
<evidence type="ECO:0000313" key="1">
    <source>
        <dbReference type="EMBL" id="KPH81810.1"/>
    </source>
</evidence>
<dbReference type="Proteomes" id="UP000037822">
    <property type="component" value="Unassembled WGS sequence"/>
</dbReference>
<keyword evidence="2" id="KW-1185">Reference proteome</keyword>
<dbReference type="EMBL" id="LGSZ01000027">
    <property type="protein sequence ID" value="KPH81810.1"/>
    <property type="molecule type" value="Genomic_DNA"/>
</dbReference>
<accession>A0A0N0MCZ1</accession>
<protein>
    <submittedName>
        <fullName evidence="1">Uncharacterized protein</fullName>
    </submittedName>
</protein>